<evidence type="ECO:0000313" key="2">
    <source>
        <dbReference type="EMBL" id="SEK62362.1"/>
    </source>
</evidence>
<proteinExistence type="predicted"/>
<dbReference type="Proteomes" id="UP000198916">
    <property type="component" value="Unassembled WGS sequence"/>
</dbReference>
<dbReference type="InterPro" id="IPR001173">
    <property type="entry name" value="Glyco_trans_2-like"/>
</dbReference>
<dbReference type="EMBL" id="FNZR01000002">
    <property type="protein sequence ID" value="SEK62362.1"/>
    <property type="molecule type" value="Genomic_DNA"/>
</dbReference>
<reference evidence="3" key="1">
    <citation type="submission" date="2016-10" db="EMBL/GenBank/DDBJ databases">
        <authorList>
            <person name="Varghese N."/>
            <person name="Submissions S."/>
        </authorList>
    </citation>
    <scope>NUCLEOTIDE SEQUENCE [LARGE SCALE GENOMIC DNA]</scope>
    <source>
        <strain evidence="3">Jip14</strain>
    </source>
</reference>
<dbReference type="STRING" id="332977.SAMN05421740_102255"/>
<dbReference type="CDD" id="cd00761">
    <property type="entry name" value="Glyco_tranf_GTA_type"/>
    <property type="match status" value="1"/>
</dbReference>
<dbReference type="GO" id="GO:0016740">
    <property type="term" value="F:transferase activity"/>
    <property type="evidence" value="ECO:0007669"/>
    <property type="project" value="UniProtKB-KW"/>
</dbReference>
<sequence>MNTRHYFEDVSLLVTHYNRSKSLERLFVSFERQGCFFREIIVSDDCSNEEHLRFIEKLRANFDFTLVSAKQNGGLGSNMNKGQDAVKTPYTLYVQEDFIALDGSCLHLQNGRKLLEERADFDMVRFYAYVNYPFLKPDKNGFSEMVFKLWSPGLDKFPYYSDHPHLRRSTFTDKFGRYPEGLSGDKTEFIMMMSFLRNSGKAFFFNDYKGVFEQANTAVEPSTMKRGFFRNSSNVFIVFIRTIYRYLNYYFGYLSGRPLWLS</sequence>
<dbReference type="InterPro" id="IPR029044">
    <property type="entry name" value="Nucleotide-diphossugar_trans"/>
</dbReference>
<gene>
    <name evidence="2" type="ORF">SAMN05421740_102255</name>
</gene>
<name>A0A1H7IKH4_9SPHI</name>
<evidence type="ECO:0000313" key="3">
    <source>
        <dbReference type="Proteomes" id="UP000198916"/>
    </source>
</evidence>
<keyword evidence="2" id="KW-0808">Transferase</keyword>
<protein>
    <submittedName>
        <fullName evidence="2">Glycosyltransferase involved in cell wall bisynthesis</fullName>
    </submittedName>
</protein>
<dbReference type="SUPFAM" id="SSF53448">
    <property type="entry name" value="Nucleotide-diphospho-sugar transferases"/>
    <property type="match status" value="1"/>
</dbReference>
<feature type="domain" description="Glycosyltransferase 2-like" evidence="1">
    <location>
        <begin position="11"/>
        <end position="130"/>
    </location>
</feature>
<evidence type="ECO:0000259" key="1">
    <source>
        <dbReference type="Pfam" id="PF00535"/>
    </source>
</evidence>
<organism evidence="2 3">
    <name type="scientific">Parapedobacter koreensis</name>
    <dbReference type="NCBI Taxonomy" id="332977"/>
    <lineage>
        <taxon>Bacteria</taxon>
        <taxon>Pseudomonadati</taxon>
        <taxon>Bacteroidota</taxon>
        <taxon>Sphingobacteriia</taxon>
        <taxon>Sphingobacteriales</taxon>
        <taxon>Sphingobacteriaceae</taxon>
        <taxon>Parapedobacter</taxon>
    </lineage>
</organism>
<keyword evidence="3" id="KW-1185">Reference proteome</keyword>
<dbReference type="Gene3D" id="3.90.550.10">
    <property type="entry name" value="Spore Coat Polysaccharide Biosynthesis Protein SpsA, Chain A"/>
    <property type="match status" value="1"/>
</dbReference>
<accession>A0A1H7IKH4</accession>
<dbReference type="RefSeq" id="WP_090603350.1">
    <property type="nucleotide sequence ID" value="NZ_FNZR01000002.1"/>
</dbReference>
<dbReference type="OrthoDB" id="744361at2"/>
<dbReference type="Pfam" id="PF00535">
    <property type="entry name" value="Glycos_transf_2"/>
    <property type="match status" value="1"/>
</dbReference>
<dbReference type="AlphaFoldDB" id="A0A1H7IKH4"/>